<comment type="caution">
    <text evidence="6">The sequence shown here is derived from an EMBL/GenBank/DDBJ whole genome shotgun (WGS) entry which is preliminary data.</text>
</comment>
<feature type="chain" id="PRO_5040187849" evidence="4">
    <location>
        <begin position="18"/>
        <end position="765"/>
    </location>
</feature>
<comment type="subcellular location">
    <subcellularLocation>
        <location evidence="1">Host cell</location>
    </subcellularLocation>
    <subcellularLocation>
        <location evidence="2">Secreted</location>
    </subcellularLocation>
</comment>
<proteinExistence type="predicted"/>
<dbReference type="InterPro" id="IPR045379">
    <property type="entry name" value="Crinkler_N"/>
</dbReference>
<evidence type="ECO:0000256" key="1">
    <source>
        <dbReference type="ARBA" id="ARBA00004340"/>
    </source>
</evidence>
<name>A0A9N8WL85_9GLOM</name>
<gene>
    <name evidence="6" type="ORF">CPELLU_LOCUS1765</name>
</gene>
<protein>
    <submittedName>
        <fullName evidence="6">23024_t:CDS:1</fullName>
    </submittedName>
</protein>
<sequence length="765" mass="87383">MTTPLIAEIMLFCLVLGDVVENAFVIDIREDKTISHLKKLIKEKKDTFQNVDANDLVLWKISCISINEKNIKIKIRTDIDIEKKLGGMKLFPSDTIRQHFHNLDSKDIRIIILPPTTASLSIESIINAGLKIKKANDRLVTMYKYVERPHIRRFIQDRLQSNIAAFRRGSYRPNDYQGISISGGSGTGKTRLGFEVINMIDLEKIENFDIKTIHIFAQISYYTVDFGKRPELDQTTKRYPHISEHVKLVSQYLALAISTYWFTNNYKLESLSDFKSLAKSSAINLQTVLLAIRYSCQMPEQSKLLILLQLDEYQRDQYLLTVILRFISTLVSDEDIKRLNVLIVPICTGTAPTKIEESGDLSVTDYKIYDIHVSPMDMKASLDFIDSVIEYRTNNFNPISRENLLYQILVGAVRGIAIIMEECAIKIISMKVSFTSAEQVKEIWKMLVDWLKARYTLNDWLDSIGGKKHSEDNEVKRKHAVLNLLFLIHTQKLITKDTALNNSTLGDHEVGGLIFLEAIDSTYYKAKAPLVLIASLVSHLKLDFFDDIVLDPFSRLDEDTFPLFIIKMHLITYRLAEMIGIRSITIKEIYFGYIMASEEILFKAIDIHHVQYKAVPALEVRKNVHKHPFKYNNLTNRKEVLVVADTNSNRTEIIDITTGHYFVMTQKRGKSADALTPHGDEQYKFSAVIASGHSVHKTSIGEIDLEEFKTELEKAYGCECFVLITIKRFLHGVNELPPKTGIVFGDLLLGFMGIYGDLTKFIALP</sequence>
<keyword evidence="7" id="KW-1185">Reference proteome</keyword>
<keyword evidence="3" id="KW-0964">Secreted</keyword>
<dbReference type="GO" id="GO:0043657">
    <property type="term" value="C:host cell"/>
    <property type="evidence" value="ECO:0007669"/>
    <property type="project" value="UniProtKB-SubCell"/>
</dbReference>
<evidence type="ECO:0000259" key="5">
    <source>
        <dbReference type="Pfam" id="PF20147"/>
    </source>
</evidence>
<evidence type="ECO:0000256" key="4">
    <source>
        <dbReference type="SAM" id="SignalP"/>
    </source>
</evidence>
<evidence type="ECO:0000256" key="2">
    <source>
        <dbReference type="ARBA" id="ARBA00004613"/>
    </source>
</evidence>
<feature type="domain" description="Crinkler effector protein N-terminal" evidence="5">
    <location>
        <begin position="9"/>
        <end position="112"/>
    </location>
</feature>
<dbReference type="GO" id="GO:0005576">
    <property type="term" value="C:extracellular region"/>
    <property type="evidence" value="ECO:0007669"/>
    <property type="project" value="UniProtKB-SubCell"/>
</dbReference>
<keyword evidence="4" id="KW-0732">Signal</keyword>
<accession>A0A9N8WL85</accession>
<reference evidence="6" key="1">
    <citation type="submission" date="2021-06" db="EMBL/GenBank/DDBJ databases">
        <authorList>
            <person name="Kallberg Y."/>
            <person name="Tangrot J."/>
            <person name="Rosling A."/>
        </authorList>
    </citation>
    <scope>NUCLEOTIDE SEQUENCE</scope>
    <source>
        <strain evidence="6">FL966</strain>
    </source>
</reference>
<dbReference type="EMBL" id="CAJVQA010000688">
    <property type="protein sequence ID" value="CAG8486380.1"/>
    <property type="molecule type" value="Genomic_DNA"/>
</dbReference>
<dbReference type="Pfam" id="PF20147">
    <property type="entry name" value="Crinkler"/>
    <property type="match status" value="1"/>
</dbReference>
<dbReference type="AlphaFoldDB" id="A0A9N8WL85"/>
<dbReference type="Proteomes" id="UP000789759">
    <property type="component" value="Unassembled WGS sequence"/>
</dbReference>
<feature type="signal peptide" evidence="4">
    <location>
        <begin position="1"/>
        <end position="17"/>
    </location>
</feature>
<evidence type="ECO:0000256" key="3">
    <source>
        <dbReference type="ARBA" id="ARBA00022525"/>
    </source>
</evidence>
<evidence type="ECO:0000313" key="6">
    <source>
        <dbReference type="EMBL" id="CAG8486380.1"/>
    </source>
</evidence>
<evidence type="ECO:0000313" key="7">
    <source>
        <dbReference type="Proteomes" id="UP000789759"/>
    </source>
</evidence>
<organism evidence="6 7">
    <name type="scientific">Cetraspora pellucida</name>
    <dbReference type="NCBI Taxonomy" id="1433469"/>
    <lineage>
        <taxon>Eukaryota</taxon>
        <taxon>Fungi</taxon>
        <taxon>Fungi incertae sedis</taxon>
        <taxon>Mucoromycota</taxon>
        <taxon>Glomeromycotina</taxon>
        <taxon>Glomeromycetes</taxon>
        <taxon>Diversisporales</taxon>
        <taxon>Gigasporaceae</taxon>
        <taxon>Cetraspora</taxon>
    </lineage>
</organism>
<dbReference type="OrthoDB" id="2414530at2759"/>